<dbReference type="InParanoid" id="A0A6L2PNC7"/>
<organism evidence="2 3">
    <name type="scientific">Coptotermes formosanus</name>
    <name type="common">Formosan subterranean termite</name>
    <dbReference type="NCBI Taxonomy" id="36987"/>
    <lineage>
        <taxon>Eukaryota</taxon>
        <taxon>Metazoa</taxon>
        <taxon>Ecdysozoa</taxon>
        <taxon>Arthropoda</taxon>
        <taxon>Hexapoda</taxon>
        <taxon>Insecta</taxon>
        <taxon>Pterygota</taxon>
        <taxon>Neoptera</taxon>
        <taxon>Polyneoptera</taxon>
        <taxon>Dictyoptera</taxon>
        <taxon>Blattodea</taxon>
        <taxon>Blattoidea</taxon>
        <taxon>Termitoidae</taxon>
        <taxon>Rhinotermitidae</taxon>
        <taxon>Coptotermes</taxon>
    </lineage>
</organism>
<evidence type="ECO:0000313" key="2">
    <source>
        <dbReference type="EMBL" id="GFG34099.1"/>
    </source>
</evidence>
<keyword evidence="3" id="KW-1185">Reference proteome</keyword>
<protein>
    <submittedName>
        <fullName evidence="2">Uncharacterized protein</fullName>
    </submittedName>
</protein>
<dbReference type="EMBL" id="BLKM01000468">
    <property type="protein sequence ID" value="GFG34099.1"/>
    <property type="molecule type" value="Genomic_DNA"/>
</dbReference>
<gene>
    <name evidence="2" type="ORF">Cfor_05556</name>
</gene>
<proteinExistence type="predicted"/>
<sequence length="124" mass="13730">MLVAACSSDTESADHGPAEKSKKPRMNLTYILKKKKDKVAADAEDLKVRDEATNSWLHVMEKPGTESGERIVTSTKGKPHGQDVVYAELDLQATQRPVVRREDDKTEYAEIVYTKPEEEGGGAQ</sequence>
<dbReference type="OrthoDB" id="6345017at2759"/>
<feature type="region of interest" description="Disordered" evidence="1">
    <location>
        <begin position="1"/>
        <end position="25"/>
    </location>
</feature>
<name>A0A6L2PNC7_COPFO</name>
<evidence type="ECO:0000313" key="3">
    <source>
        <dbReference type="Proteomes" id="UP000502823"/>
    </source>
</evidence>
<dbReference type="AlphaFoldDB" id="A0A6L2PNC7"/>
<feature type="compositionally biased region" description="Basic and acidic residues" evidence="1">
    <location>
        <begin position="12"/>
        <end position="21"/>
    </location>
</feature>
<comment type="caution">
    <text evidence="2">The sequence shown here is derived from an EMBL/GenBank/DDBJ whole genome shotgun (WGS) entry which is preliminary data.</text>
</comment>
<reference evidence="3" key="1">
    <citation type="submission" date="2020-01" db="EMBL/GenBank/DDBJ databases">
        <title>Draft genome sequence of the Termite Coptotermes fromosanus.</title>
        <authorList>
            <person name="Itakura S."/>
            <person name="Yosikawa Y."/>
            <person name="Umezawa K."/>
        </authorList>
    </citation>
    <scope>NUCLEOTIDE SEQUENCE [LARGE SCALE GENOMIC DNA]</scope>
</reference>
<evidence type="ECO:0000256" key="1">
    <source>
        <dbReference type="SAM" id="MobiDB-lite"/>
    </source>
</evidence>
<dbReference type="Proteomes" id="UP000502823">
    <property type="component" value="Unassembled WGS sequence"/>
</dbReference>
<accession>A0A6L2PNC7</accession>